<dbReference type="InterPro" id="IPR036156">
    <property type="entry name" value="Beta-gal/glucu_dom_sf"/>
</dbReference>
<feature type="domain" description="Glycosyl hydrolases family 2 sugar binding" evidence="6">
    <location>
        <begin position="88"/>
        <end position="180"/>
    </location>
</feature>
<proteinExistence type="inferred from homology"/>
<feature type="domain" description="Glycoside hydrolase family 2 immunoglobulin-like beta-sandwich" evidence="4">
    <location>
        <begin position="195"/>
        <end position="295"/>
    </location>
</feature>
<evidence type="ECO:0000256" key="2">
    <source>
        <dbReference type="ARBA" id="ARBA00022801"/>
    </source>
</evidence>
<dbReference type="PRINTS" id="PR00132">
    <property type="entry name" value="GLHYDRLASE2"/>
</dbReference>
<evidence type="ECO:0000259" key="4">
    <source>
        <dbReference type="Pfam" id="PF00703"/>
    </source>
</evidence>
<dbReference type="Gene3D" id="2.60.40.10">
    <property type="entry name" value="Immunoglobulins"/>
    <property type="match status" value="3"/>
</dbReference>
<dbReference type="Pfam" id="PF02837">
    <property type="entry name" value="Glyco_hydro_2_N"/>
    <property type="match status" value="1"/>
</dbReference>
<dbReference type="Pfam" id="PF00703">
    <property type="entry name" value="Glyco_hydro_2"/>
    <property type="match status" value="1"/>
</dbReference>
<dbReference type="SUPFAM" id="SSF51445">
    <property type="entry name" value="(Trans)glycosidases"/>
    <property type="match status" value="1"/>
</dbReference>
<dbReference type="Pfam" id="PF02836">
    <property type="entry name" value="Glyco_hydro_2_C"/>
    <property type="match status" value="1"/>
</dbReference>
<dbReference type="SUPFAM" id="SSF49785">
    <property type="entry name" value="Galactose-binding domain-like"/>
    <property type="match status" value="1"/>
</dbReference>
<accession>A0ABS9CFQ6</accession>
<feature type="domain" description="Glycoside hydrolase family 2" evidence="8">
    <location>
        <begin position="682"/>
        <end position="783"/>
    </location>
</feature>
<dbReference type="PROSITE" id="PS00608">
    <property type="entry name" value="GLYCOSYL_HYDROL_F2_2"/>
    <property type="match status" value="1"/>
</dbReference>
<protein>
    <submittedName>
        <fullName evidence="9">DUF4982 domain-containing protein</fullName>
    </submittedName>
</protein>
<dbReference type="InterPro" id="IPR040605">
    <property type="entry name" value="Glyco_hydro2_dom5"/>
</dbReference>
<dbReference type="InterPro" id="IPR023232">
    <property type="entry name" value="Glyco_hydro_2_AS"/>
</dbReference>
<dbReference type="InterPro" id="IPR032311">
    <property type="entry name" value="DUF4982"/>
</dbReference>
<dbReference type="InterPro" id="IPR013783">
    <property type="entry name" value="Ig-like_fold"/>
</dbReference>
<dbReference type="Gene3D" id="2.60.120.260">
    <property type="entry name" value="Galactose-binding domain-like"/>
    <property type="match status" value="1"/>
</dbReference>
<evidence type="ECO:0000259" key="8">
    <source>
        <dbReference type="Pfam" id="PF18565"/>
    </source>
</evidence>
<keyword evidence="3" id="KW-0326">Glycosidase</keyword>
<organism evidence="9 10">
    <name type="scientific">Xylanibacter brevis</name>
    <dbReference type="NCBI Taxonomy" id="83231"/>
    <lineage>
        <taxon>Bacteria</taxon>
        <taxon>Pseudomonadati</taxon>
        <taxon>Bacteroidota</taxon>
        <taxon>Bacteroidia</taxon>
        <taxon>Bacteroidales</taxon>
        <taxon>Prevotellaceae</taxon>
        <taxon>Xylanibacter</taxon>
    </lineage>
</organism>
<dbReference type="PANTHER" id="PTHR42732">
    <property type="entry name" value="BETA-GALACTOSIDASE"/>
    <property type="match status" value="1"/>
</dbReference>
<dbReference type="EMBL" id="JADYTN010000014">
    <property type="protein sequence ID" value="MCF2563921.1"/>
    <property type="molecule type" value="Genomic_DNA"/>
</dbReference>
<dbReference type="InterPro" id="IPR008979">
    <property type="entry name" value="Galactose-bd-like_sf"/>
</dbReference>
<evidence type="ECO:0000259" key="7">
    <source>
        <dbReference type="Pfam" id="PF16355"/>
    </source>
</evidence>
<keyword evidence="2" id="KW-0378">Hydrolase</keyword>
<dbReference type="InterPro" id="IPR017853">
    <property type="entry name" value="GH"/>
</dbReference>
<reference evidence="9 10" key="1">
    <citation type="submission" date="2020-12" db="EMBL/GenBank/DDBJ databases">
        <title>Whole genome sequences of gut porcine anaerobes.</title>
        <authorList>
            <person name="Kubasova T."/>
            <person name="Jahodarova E."/>
            <person name="Rychlik I."/>
        </authorList>
    </citation>
    <scope>NUCLEOTIDE SEQUENCE [LARGE SCALE GENOMIC DNA]</scope>
    <source>
        <strain evidence="9 10">An925</strain>
    </source>
</reference>
<dbReference type="InterPro" id="IPR006104">
    <property type="entry name" value="Glyco_hydro_2_N"/>
</dbReference>
<evidence type="ECO:0000256" key="1">
    <source>
        <dbReference type="ARBA" id="ARBA00007401"/>
    </source>
</evidence>
<sequence length="793" mass="90959">MAGGLLFQPLQAAVRDTISLSRNWQFYRGDVAHTDELKDKSMEVVHLPHDFQISQPWVAPQQDEKVNKNDAANNTKSRLSSRGFKEMAVGWYRRTVTPDNSWKNRRIVLDVEGIMLVGDVYLNGQRIGGTDYGYLGFETDITDKLIFGQENELLVRADTQSPDNSRWYTGGGLYRDVRLIISNKDTHFARHPLFITTVDNRQVCIQAELFNKRKAEPLTVGVTIVDQTGQTVAQHEQPLHYSPRWRQREYPLDTITLQHPQLWSCESPYLYTAIVTIYNRQHQPLDQVSQSFGVRTIAFSPQYGLRINGKKVLLKGFANHHTLGALGAAAYPRAIEKRLQLMKSFGYNHVRTAHNPYSEEFLNLCDKYGIIVVNELYDKWLQQFAGGRTSWQNLWQNDITEWVQRDRNHPSVVMWSLGNELQQRSDLPFNDWGVTAYRLMRTLLHRYDTTRPTTVAMHPRYRSLETDSLPAPLAIATDIASYNYRYQYFPGDRKRYPDHIFYQSEANTSMIGTNFFGMNHDWVVGLAYWGAIDYLGESMGWPVKGWNQGVFDISLQPKPLAYLVKSMFTTEPTVHIAILDHAQHSEEWNGINVAVDQLSDHWNRTAGDTLSLYTYTNAEEVELLLNGKSLGRKRNTLLPTQRNRIFWRGIVYQRGRLEAVARNNGKIVARHRIETTGAATALQIEADNSQWKADGKDLQHLRITAIDRQGRRVWDVNDPLVFKVEGPAEIVATDNSDLQSDEVHVGNRRHLYHGSALVILRSTGDTGNVRLTVDSKGRYPQTIWKGSTSHSRR</sequence>
<dbReference type="InterPro" id="IPR006103">
    <property type="entry name" value="Glyco_hydro_2_cat"/>
</dbReference>
<dbReference type="PANTHER" id="PTHR42732:SF1">
    <property type="entry name" value="BETA-MANNOSIDASE"/>
    <property type="match status" value="1"/>
</dbReference>
<evidence type="ECO:0000256" key="3">
    <source>
        <dbReference type="ARBA" id="ARBA00023295"/>
    </source>
</evidence>
<evidence type="ECO:0000313" key="9">
    <source>
        <dbReference type="EMBL" id="MCF2563921.1"/>
    </source>
</evidence>
<comment type="similarity">
    <text evidence="1">Belongs to the glycosyl hydrolase 2 family.</text>
</comment>
<keyword evidence="10" id="KW-1185">Reference proteome</keyword>
<dbReference type="Proteomes" id="UP001200470">
    <property type="component" value="Unassembled WGS sequence"/>
</dbReference>
<dbReference type="Gene3D" id="3.20.20.80">
    <property type="entry name" value="Glycosidases"/>
    <property type="match status" value="1"/>
</dbReference>
<dbReference type="Pfam" id="PF18565">
    <property type="entry name" value="Glyco_hydro2_C5"/>
    <property type="match status" value="1"/>
</dbReference>
<evidence type="ECO:0000313" key="10">
    <source>
        <dbReference type="Proteomes" id="UP001200470"/>
    </source>
</evidence>
<dbReference type="SUPFAM" id="SSF49303">
    <property type="entry name" value="beta-Galactosidase/glucuronidase domain"/>
    <property type="match status" value="1"/>
</dbReference>
<dbReference type="InterPro" id="IPR006102">
    <property type="entry name" value="Ig-like_GH2"/>
</dbReference>
<gene>
    <name evidence="9" type="ORF">I6E12_07325</name>
</gene>
<feature type="domain" description="Glycoside hydrolase family 2 catalytic" evidence="5">
    <location>
        <begin position="305"/>
        <end position="456"/>
    </location>
</feature>
<evidence type="ECO:0000259" key="6">
    <source>
        <dbReference type="Pfam" id="PF02837"/>
    </source>
</evidence>
<feature type="domain" description="DUF4982" evidence="7">
    <location>
        <begin position="607"/>
        <end position="669"/>
    </location>
</feature>
<name>A0ABS9CFQ6_9BACT</name>
<dbReference type="InterPro" id="IPR006101">
    <property type="entry name" value="Glyco_hydro_2"/>
</dbReference>
<dbReference type="Pfam" id="PF16355">
    <property type="entry name" value="DUF4982"/>
    <property type="match status" value="1"/>
</dbReference>
<comment type="caution">
    <text evidence="9">The sequence shown here is derived from an EMBL/GenBank/DDBJ whole genome shotgun (WGS) entry which is preliminary data.</text>
</comment>
<evidence type="ECO:0000259" key="5">
    <source>
        <dbReference type="Pfam" id="PF02836"/>
    </source>
</evidence>
<dbReference type="InterPro" id="IPR051913">
    <property type="entry name" value="GH2_Domain-Containing"/>
</dbReference>